<name>A0A554LJQ2_9BACT</name>
<dbReference type="AlphaFoldDB" id="A0A554LJQ2"/>
<organism evidence="1 2">
    <name type="scientific">Candidatus Berkelbacteria bacterium Athens1014_28</name>
    <dbReference type="NCBI Taxonomy" id="2017145"/>
    <lineage>
        <taxon>Bacteria</taxon>
        <taxon>Candidatus Berkelbacteria</taxon>
    </lineage>
</organism>
<reference evidence="1 2" key="1">
    <citation type="submission" date="2017-07" db="EMBL/GenBank/DDBJ databases">
        <title>Mechanisms for carbon and nitrogen cycling indicate functional differentiation within the Candidate Phyla Radiation.</title>
        <authorList>
            <person name="Danczak R.E."/>
            <person name="Johnston M.D."/>
            <person name="Kenah C."/>
            <person name="Slattery M."/>
            <person name="Wrighton K.C."/>
            <person name="Wilkins M.J."/>
        </authorList>
    </citation>
    <scope>NUCLEOTIDE SEQUENCE [LARGE SCALE GENOMIC DNA]</scope>
    <source>
        <strain evidence="1">Athens1014_28</strain>
    </source>
</reference>
<sequence length="127" mass="14460">MDVQVIDRSVSALSDYLHSKVLSLKEIEAVERIAPHVRNNFNYLSSGSIHSVVLARIAQEFHWEYDPPVSGKLATDLPPVKTLDKIIVSGIEEVGKEEVWRLYFFLKMYHLRLEMALHKVVATKPCG</sequence>
<evidence type="ECO:0000313" key="2">
    <source>
        <dbReference type="Proteomes" id="UP000316495"/>
    </source>
</evidence>
<evidence type="ECO:0000313" key="1">
    <source>
        <dbReference type="EMBL" id="TSC93091.1"/>
    </source>
</evidence>
<dbReference type="Proteomes" id="UP000316495">
    <property type="component" value="Unassembled WGS sequence"/>
</dbReference>
<comment type="caution">
    <text evidence="1">The sequence shown here is derived from an EMBL/GenBank/DDBJ whole genome shotgun (WGS) entry which is preliminary data.</text>
</comment>
<proteinExistence type="predicted"/>
<dbReference type="EMBL" id="VMGN01000054">
    <property type="protein sequence ID" value="TSC93091.1"/>
    <property type="molecule type" value="Genomic_DNA"/>
</dbReference>
<protein>
    <submittedName>
        <fullName evidence="1">Uncharacterized protein</fullName>
    </submittedName>
</protein>
<gene>
    <name evidence="1" type="ORF">Athens101428_752</name>
</gene>
<accession>A0A554LJQ2</accession>